<protein>
    <submittedName>
        <fullName evidence="4">Ppx/GppA family phosphatase</fullName>
    </submittedName>
</protein>
<dbReference type="InterPro" id="IPR043129">
    <property type="entry name" value="ATPase_NBD"/>
</dbReference>
<dbReference type="Gene3D" id="3.30.420.150">
    <property type="entry name" value="Exopolyphosphatase. Domain 2"/>
    <property type="match status" value="1"/>
</dbReference>
<dbReference type="PIRSF" id="PIRSF001267">
    <property type="entry name" value="Pyrophosphatase_GppA_Ppx"/>
    <property type="match status" value="1"/>
</dbReference>
<dbReference type="InterPro" id="IPR003607">
    <property type="entry name" value="HD/PDEase_dom"/>
</dbReference>
<dbReference type="InterPro" id="IPR050273">
    <property type="entry name" value="GppA/Ppx_hydrolase"/>
</dbReference>
<keyword evidence="1" id="KW-0378">Hydrolase</keyword>
<evidence type="ECO:0000259" key="3">
    <source>
        <dbReference type="Pfam" id="PF21447"/>
    </source>
</evidence>
<organism evidence="4 5">
    <name type="scientific">Geovibrio thiophilus</name>
    <dbReference type="NCBI Taxonomy" id="139438"/>
    <lineage>
        <taxon>Bacteria</taxon>
        <taxon>Pseudomonadati</taxon>
        <taxon>Deferribacterota</taxon>
        <taxon>Deferribacteres</taxon>
        <taxon>Deferribacterales</taxon>
        <taxon>Geovibrionaceae</taxon>
        <taxon>Geovibrio</taxon>
    </lineage>
</organism>
<dbReference type="KEGG" id="gtl:EP073_10855"/>
<feature type="domain" description="Ppx/GppA phosphatase N-terminal" evidence="2">
    <location>
        <begin position="22"/>
        <end position="305"/>
    </location>
</feature>
<dbReference type="Pfam" id="PF21447">
    <property type="entry name" value="Ppx-GppA_III"/>
    <property type="match status" value="1"/>
</dbReference>
<dbReference type="SUPFAM" id="SSF109604">
    <property type="entry name" value="HD-domain/PDEase-like"/>
    <property type="match status" value="1"/>
</dbReference>
<evidence type="ECO:0000259" key="2">
    <source>
        <dbReference type="Pfam" id="PF02541"/>
    </source>
</evidence>
<dbReference type="CDD" id="cd24006">
    <property type="entry name" value="ASKHA_NBD_PPX_GppA"/>
    <property type="match status" value="1"/>
</dbReference>
<dbReference type="CDD" id="cd00077">
    <property type="entry name" value="HDc"/>
    <property type="match status" value="1"/>
</dbReference>
<dbReference type="InterPro" id="IPR030673">
    <property type="entry name" value="PyroPPase_GppA_Ppx"/>
</dbReference>
<name>A0A3R5UYX9_9BACT</name>
<evidence type="ECO:0000256" key="1">
    <source>
        <dbReference type="ARBA" id="ARBA00022801"/>
    </source>
</evidence>
<dbReference type="EMBL" id="CP035108">
    <property type="protein sequence ID" value="QAR33882.1"/>
    <property type="molecule type" value="Genomic_DNA"/>
</dbReference>
<feature type="domain" description="Ppx/GppA phosphatase C-terminal" evidence="3">
    <location>
        <begin position="320"/>
        <end position="485"/>
    </location>
</feature>
<dbReference type="RefSeq" id="WP_128467167.1">
    <property type="nucleotide sequence ID" value="NZ_CP035108.1"/>
</dbReference>
<gene>
    <name evidence="4" type="ORF">EP073_10855</name>
</gene>
<dbReference type="Proteomes" id="UP000287502">
    <property type="component" value="Chromosome"/>
</dbReference>
<dbReference type="OrthoDB" id="9793035at2"/>
<dbReference type="InterPro" id="IPR003695">
    <property type="entry name" value="Ppx_GppA_N"/>
</dbReference>
<dbReference type="GO" id="GO:0016462">
    <property type="term" value="F:pyrophosphatase activity"/>
    <property type="evidence" value="ECO:0007669"/>
    <property type="project" value="TreeGrafter"/>
</dbReference>
<keyword evidence="5" id="KW-1185">Reference proteome</keyword>
<sequence length="507" mass="57727">MLGNGINIAVVDIGSNTVRLQVSQVKDKSYRILEEYKESVRLGDEVFEYGMITEDALKRLLQSLKEVRAIIDNWKVHQVRAVATASFRAASNYSEVIQKVMETCGFGVEIISGEEEARYTFIAASANFEINKYHALVLDIGGGSAEYSIVNRGELEKAHSVELGCNRLTRMFFKNDPVTNTEYQTLKDFLVKEVHRLKLPKSIDLVVCTGGSMGNLSTIHYLACGQRADRTVKYLERKHLKKLINDIRNKTLEERRQIPGMEEKRADIILAAAMQVDAVLEEIDGEGLYTLSGGLRSGLTIDTINKMGLELPFQQNMDNIRHARLIEIGNKFTFEERHARQVTKLCRKLFDGLYTELGLEKNDWAVLEAASLLHDIGNYISYSKHHKHSQYLITNSDLMGYNHDEINMIGNIARYHRKSPPRSSHRLFKMMSENEQQRTAAMSAILRAADAMDRSHKSLVRDLEVAVKPKKIEIKLISEYNLSLEKKKFEMKKDLLEEISGKELIIL</sequence>
<dbReference type="Gene3D" id="1.10.3210.10">
    <property type="entry name" value="Hypothetical protein af1432"/>
    <property type="match status" value="1"/>
</dbReference>
<dbReference type="AlphaFoldDB" id="A0A3R5UYX9"/>
<reference evidence="4 5" key="1">
    <citation type="submission" date="2019-01" db="EMBL/GenBank/DDBJ databases">
        <title>Geovibrio thiophilus DSM 11263, complete genome.</title>
        <authorList>
            <person name="Spring S."/>
            <person name="Bunk B."/>
            <person name="Sproer C."/>
        </authorList>
    </citation>
    <scope>NUCLEOTIDE SEQUENCE [LARGE SCALE GENOMIC DNA]</scope>
    <source>
        <strain evidence="4 5">DSM 11263</strain>
    </source>
</reference>
<evidence type="ECO:0000313" key="4">
    <source>
        <dbReference type="EMBL" id="QAR33882.1"/>
    </source>
</evidence>
<dbReference type="Pfam" id="PF02541">
    <property type="entry name" value="Ppx-GppA"/>
    <property type="match status" value="1"/>
</dbReference>
<dbReference type="InterPro" id="IPR048950">
    <property type="entry name" value="Ppx_GppA_C"/>
</dbReference>
<proteinExistence type="predicted"/>
<dbReference type="SUPFAM" id="SSF53067">
    <property type="entry name" value="Actin-like ATPase domain"/>
    <property type="match status" value="2"/>
</dbReference>
<dbReference type="PANTHER" id="PTHR30005">
    <property type="entry name" value="EXOPOLYPHOSPHATASE"/>
    <property type="match status" value="1"/>
</dbReference>
<dbReference type="PANTHER" id="PTHR30005:SF0">
    <property type="entry name" value="RETROGRADE REGULATION PROTEIN 2"/>
    <property type="match status" value="1"/>
</dbReference>
<dbReference type="Gene3D" id="3.30.420.40">
    <property type="match status" value="1"/>
</dbReference>
<accession>A0A3R5UYX9</accession>
<evidence type="ECO:0000313" key="5">
    <source>
        <dbReference type="Proteomes" id="UP000287502"/>
    </source>
</evidence>